<dbReference type="AlphaFoldDB" id="A0A8H7T5N3"/>
<sequence>MSKYISRLISSSSGGSPAASTFSIRSSPHIPDHIVVHPLGYPADVPPVFTIVTSTSKPNVSIFRGHADPANKLGDAIMHTFSSTIDLNHRGQTASLKENSLSGNFTLVSPIGKFKWGVNQITGTGLELKDSSGTKLASLRSAGFPGSGERKLELVVPVDDIFLELIVLSAMTAKTSQKGTNDAVGEVVSAVAGV</sequence>
<reference evidence="1" key="1">
    <citation type="submission" date="2021-02" db="EMBL/GenBank/DDBJ databases">
        <title>Genome sequence Cadophora malorum strain M34.</title>
        <authorList>
            <person name="Stefanovic E."/>
            <person name="Vu D."/>
            <person name="Scully C."/>
            <person name="Dijksterhuis J."/>
            <person name="Roader J."/>
            <person name="Houbraken J."/>
        </authorList>
    </citation>
    <scope>NUCLEOTIDE SEQUENCE</scope>
    <source>
        <strain evidence="1">M34</strain>
    </source>
</reference>
<protein>
    <submittedName>
        <fullName evidence="1">Uncharacterized protein</fullName>
    </submittedName>
</protein>
<dbReference type="OrthoDB" id="4725912at2759"/>
<dbReference type="Proteomes" id="UP000664132">
    <property type="component" value="Unassembled WGS sequence"/>
</dbReference>
<comment type="caution">
    <text evidence="1">The sequence shown here is derived from an EMBL/GenBank/DDBJ whole genome shotgun (WGS) entry which is preliminary data.</text>
</comment>
<evidence type="ECO:0000313" key="2">
    <source>
        <dbReference type="Proteomes" id="UP000664132"/>
    </source>
</evidence>
<organism evidence="1 2">
    <name type="scientific">Cadophora malorum</name>
    <dbReference type="NCBI Taxonomy" id="108018"/>
    <lineage>
        <taxon>Eukaryota</taxon>
        <taxon>Fungi</taxon>
        <taxon>Dikarya</taxon>
        <taxon>Ascomycota</taxon>
        <taxon>Pezizomycotina</taxon>
        <taxon>Leotiomycetes</taxon>
        <taxon>Helotiales</taxon>
        <taxon>Ploettnerulaceae</taxon>
        <taxon>Cadophora</taxon>
    </lineage>
</organism>
<keyword evidence="2" id="KW-1185">Reference proteome</keyword>
<dbReference type="EMBL" id="JAFJYH010000306">
    <property type="protein sequence ID" value="KAG4413587.1"/>
    <property type="molecule type" value="Genomic_DNA"/>
</dbReference>
<evidence type="ECO:0000313" key="1">
    <source>
        <dbReference type="EMBL" id="KAG4413587.1"/>
    </source>
</evidence>
<proteinExistence type="predicted"/>
<accession>A0A8H7T5N3</accession>
<gene>
    <name evidence="1" type="ORF">IFR04_013289</name>
</gene>
<name>A0A8H7T5N3_9HELO</name>